<keyword evidence="3" id="KW-1185">Reference proteome</keyword>
<name>A0A3S3TT69_9FLAO</name>
<evidence type="ECO:0000256" key="1">
    <source>
        <dbReference type="SAM" id="SignalP"/>
    </source>
</evidence>
<gene>
    <name evidence="2" type="ORF">EPI11_15150</name>
</gene>
<feature type="signal peptide" evidence="1">
    <location>
        <begin position="1"/>
        <end position="18"/>
    </location>
</feature>
<evidence type="ECO:0008006" key="4">
    <source>
        <dbReference type="Google" id="ProtNLM"/>
    </source>
</evidence>
<reference evidence="2 3" key="1">
    <citation type="submission" date="2019-01" db="EMBL/GenBank/DDBJ databases">
        <title>Flavobacterium sp. nov.,isolated from freshwater.</title>
        <authorList>
            <person name="Zhang R."/>
            <person name="Du Z.-J."/>
        </authorList>
    </citation>
    <scope>NUCLEOTIDE SEQUENCE [LARGE SCALE GENOMIC DNA]</scope>
    <source>
        <strain evidence="2 3">1E403</strain>
    </source>
</reference>
<dbReference type="RefSeq" id="WP_128390830.1">
    <property type="nucleotide sequence ID" value="NZ_SBII01000012.1"/>
</dbReference>
<dbReference type="Gene3D" id="3.30.1150.10">
    <property type="match status" value="1"/>
</dbReference>
<dbReference type="Proteomes" id="UP000287527">
    <property type="component" value="Unassembled WGS sequence"/>
</dbReference>
<evidence type="ECO:0000313" key="2">
    <source>
        <dbReference type="EMBL" id="RWW92249.1"/>
    </source>
</evidence>
<dbReference type="OrthoDB" id="1095452at2"/>
<sequence>MKKILFVLVALFPLLTNAQEVSTPPEKYDGKVYKESKLDTKPEFPGGIAAFYKCVNTNFRIPEIEGGGNFVIPVSFIIEIDGSMSNFEILKDPGFQMGKEAIRVLSKVEKKWSSGIKKNKAVRSLYTFSITINIKA</sequence>
<organism evidence="2 3">
    <name type="scientific">Flavobacterium cerinum</name>
    <dbReference type="NCBI Taxonomy" id="2502784"/>
    <lineage>
        <taxon>Bacteria</taxon>
        <taxon>Pseudomonadati</taxon>
        <taxon>Bacteroidota</taxon>
        <taxon>Flavobacteriia</taxon>
        <taxon>Flavobacteriales</taxon>
        <taxon>Flavobacteriaceae</taxon>
        <taxon>Flavobacterium</taxon>
    </lineage>
</organism>
<keyword evidence="1" id="KW-0732">Signal</keyword>
<proteinExistence type="predicted"/>
<comment type="caution">
    <text evidence="2">The sequence shown here is derived from an EMBL/GenBank/DDBJ whole genome shotgun (WGS) entry which is preliminary data.</text>
</comment>
<feature type="chain" id="PRO_5018548265" description="TonB C-terminal domain-containing protein" evidence="1">
    <location>
        <begin position="19"/>
        <end position="136"/>
    </location>
</feature>
<accession>A0A3S3TT69</accession>
<dbReference type="EMBL" id="SBII01000012">
    <property type="protein sequence ID" value="RWW92249.1"/>
    <property type="molecule type" value="Genomic_DNA"/>
</dbReference>
<dbReference type="AlphaFoldDB" id="A0A3S3TT69"/>
<evidence type="ECO:0000313" key="3">
    <source>
        <dbReference type="Proteomes" id="UP000287527"/>
    </source>
</evidence>
<protein>
    <recommendedName>
        <fullName evidence="4">TonB C-terminal domain-containing protein</fullName>
    </recommendedName>
</protein>